<comment type="caution">
    <text evidence="4">The sequence shown here is derived from an EMBL/GenBank/DDBJ whole genome shotgun (WGS) entry which is preliminary data.</text>
</comment>
<dbReference type="AlphaFoldDB" id="A0AAV3F0A0"/>
<dbReference type="EMBL" id="AGEE01000039">
    <property type="protein sequence ID" value="EHO07952.1"/>
    <property type="molecule type" value="Genomic_DNA"/>
</dbReference>
<dbReference type="Gene3D" id="3.10.580.10">
    <property type="entry name" value="CBS-domain"/>
    <property type="match status" value="1"/>
</dbReference>
<dbReference type="SMART" id="SM00116">
    <property type="entry name" value="CBS"/>
    <property type="match status" value="2"/>
</dbReference>
<dbReference type="RefSeq" id="WP_006264307.1">
    <property type="nucleotide sequence ID" value="NZ_JH590838.1"/>
</dbReference>
<evidence type="ECO:0000313" key="5">
    <source>
        <dbReference type="Proteomes" id="UP000004834"/>
    </source>
</evidence>
<evidence type="ECO:0000256" key="1">
    <source>
        <dbReference type="ARBA" id="ARBA00023122"/>
    </source>
</evidence>
<dbReference type="PANTHER" id="PTHR43080:SF2">
    <property type="entry name" value="CBS DOMAIN-CONTAINING PROTEIN"/>
    <property type="match status" value="1"/>
</dbReference>
<gene>
    <name evidence="4" type="ORF">HMPREF9715_02818</name>
</gene>
<dbReference type="Pfam" id="PF00571">
    <property type="entry name" value="CBS"/>
    <property type="match status" value="2"/>
</dbReference>
<evidence type="ECO:0000313" key="4">
    <source>
        <dbReference type="EMBL" id="EHO07952.1"/>
    </source>
</evidence>
<reference evidence="4 5" key="1">
    <citation type="submission" date="2011-11" db="EMBL/GenBank/DDBJ databases">
        <title>The Genome Sequence of Myroides odoratimimus CIP 101113.</title>
        <authorList>
            <person name="Earl A."/>
            <person name="Ward D."/>
            <person name="Feldgarden M."/>
            <person name="Gevers D."/>
            <person name="Huys G."/>
            <person name="Young S.K."/>
            <person name="Zeng Q."/>
            <person name="Gargeya S."/>
            <person name="Fitzgerald M."/>
            <person name="Haas B."/>
            <person name="Abouelleil A."/>
            <person name="Alvarado L."/>
            <person name="Arachchi H.M."/>
            <person name="Berlin A."/>
            <person name="Brown A."/>
            <person name="Chapman S.B."/>
            <person name="Chen Z."/>
            <person name="Dunbar C."/>
            <person name="Freedman E."/>
            <person name="Gearin G."/>
            <person name="Goldberg J."/>
            <person name="Griggs A."/>
            <person name="Gujja S."/>
            <person name="Heiman D."/>
            <person name="Howarth C."/>
            <person name="Larson L."/>
            <person name="Lui A."/>
            <person name="MacDonald P.J.P."/>
            <person name="Montmayeur A."/>
            <person name="Murphy C."/>
            <person name="Neiman D."/>
            <person name="Pearson M."/>
            <person name="Priest M."/>
            <person name="Roberts A."/>
            <person name="Saif S."/>
            <person name="Shea T."/>
            <person name="Shenoy N."/>
            <person name="Sisk P."/>
            <person name="Stolte C."/>
            <person name="Sykes S."/>
            <person name="Wortman J."/>
            <person name="Nusbaum C."/>
            <person name="Birren B."/>
        </authorList>
    </citation>
    <scope>NUCLEOTIDE SEQUENCE [LARGE SCALE GENOMIC DNA]</scope>
    <source>
        <strain evidence="4 5">CIP 101113</strain>
    </source>
</reference>
<keyword evidence="1 2" id="KW-0129">CBS domain</keyword>
<sequence>MKQKVPVEEIMTKELITLTLSDSLYDAERLFKKHKIRHIPIVKGDKLIGVLSYSDLIKISYIDVVEDESEDMSSVVYDLYSIEQLMAKVVVSALPTATVKEVTEILSKQSYHSIPIVDQLGYLKGIVTTTDLLKYFLKQY</sequence>
<dbReference type="PANTHER" id="PTHR43080">
    <property type="entry name" value="CBS DOMAIN-CONTAINING PROTEIN CBSX3, MITOCHONDRIAL"/>
    <property type="match status" value="1"/>
</dbReference>
<dbReference type="SUPFAM" id="SSF54631">
    <property type="entry name" value="CBS-domain pair"/>
    <property type="match status" value="1"/>
</dbReference>
<dbReference type="Proteomes" id="UP000004834">
    <property type="component" value="Unassembled WGS sequence"/>
</dbReference>
<dbReference type="InterPro" id="IPR000644">
    <property type="entry name" value="CBS_dom"/>
</dbReference>
<accession>A0AAV3F0A0</accession>
<protein>
    <recommendedName>
        <fullName evidence="3">CBS domain-containing protein</fullName>
    </recommendedName>
</protein>
<feature type="domain" description="CBS" evidence="3">
    <location>
        <begin position="11"/>
        <end position="68"/>
    </location>
</feature>
<feature type="domain" description="CBS" evidence="3">
    <location>
        <begin position="86"/>
        <end position="140"/>
    </location>
</feature>
<proteinExistence type="predicted"/>
<organism evidence="4 5">
    <name type="scientific">Myroides odoratimimus CIP 101113</name>
    <dbReference type="NCBI Taxonomy" id="883154"/>
    <lineage>
        <taxon>Bacteria</taxon>
        <taxon>Pseudomonadati</taxon>
        <taxon>Bacteroidota</taxon>
        <taxon>Flavobacteriia</taxon>
        <taxon>Flavobacteriales</taxon>
        <taxon>Flavobacteriaceae</taxon>
        <taxon>Myroides</taxon>
    </lineage>
</organism>
<evidence type="ECO:0000256" key="2">
    <source>
        <dbReference type="PROSITE-ProRule" id="PRU00703"/>
    </source>
</evidence>
<dbReference type="PROSITE" id="PS51371">
    <property type="entry name" value="CBS"/>
    <property type="match status" value="2"/>
</dbReference>
<dbReference type="InterPro" id="IPR046342">
    <property type="entry name" value="CBS_dom_sf"/>
</dbReference>
<evidence type="ECO:0000259" key="3">
    <source>
        <dbReference type="PROSITE" id="PS51371"/>
    </source>
</evidence>
<name>A0AAV3F0A0_9FLAO</name>
<dbReference type="InterPro" id="IPR051257">
    <property type="entry name" value="Diverse_CBS-Domain"/>
</dbReference>